<organism evidence="1">
    <name type="scientific">viral metagenome</name>
    <dbReference type="NCBI Taxonomy" id="1070528"/>
    <lineage>
        <taxon>unclassified sequences</taxon>
        <taxon>metagenomes</taxon>
        <taxon>organismal metagenomes</taxon>
    </lineage>
</organism>
<accession>A0A6H1ZAI2</accession>
<gene>
    <name evidence="2" type="ORF">MM415A00921_0012</name>
    <name evidence="3" type="ORF">MM415B04510_0002</name>
    <name evidence="1" type="ORF">TM448A00108_0099</name>
</gene>
<dbReference type="EMBL" id="MT143976">
    <property type="protein sequence ID" value="QJA44472.1"/>
    <property type="molecule type" value="Genomic_DNA"/>
</dbReference>
<dbReference type="AlphaFoldDB" id="A0A6H1ZAI2"/>
<dbReference type="EMBL" id="MT142375">
    <property type="protein sequence ID" value="QJA79283.1"/>
    <property type="molecule type" value="Genomic_DNA"/>
</dbReference>
<sequence>MEIESVILDKIRYAIRKAITKEGIEYLIHDNVFMDRYFDQLIVDLIAGVWSEKLQDEIEVVEYPTNAWEHVRKEWLPTLTFTNKYPVKMKKIKVRFERKAIYPKLAYASKRNNERFYIIKENILCEE</sequence>
<dbReference type="EMBL" id="MT143089">
    <property type="protein sequence ID" value="QJA92695.1"/>
    <property type="molecule type" value="Genomic_DNA"/>
</dbReference>
<evidence type="ECO:0000313" key="3">
    <source>
        <dbReference type="EMBL" id="QJA92695.1"/>
    </source>
</evidence>
<protein>
    <submittedName>
        <fullName evidence="1">Uncharacterized protein</fullName>
    </submittedName>
</protein>
<evidence type="ECO:0000313" key="2">
    <source>
        <dbReference type="EMBL" id="QJA79283.1"/>
    </source>
</evidence>
<evidence type="ECO:0000313" key="1">
    <source>
        <dbReference type="EMBL" id="QJA44472.1"/>
    </source>
</evidence>
<reference evidence="1" key="1">
    <citation type="submission" date="2020-03" db="EMBL/GenBank/DDBJ databases">
        <title>The deep terrestrial virosphere.</title>
        <authorList>
            <person name="Holmfeldt K."/>
            <person name="Nilsson E."/>
            <person name="Simone D."/>
            <person name="Lopez-Fernandez M."/>
            <person name="Wu X."/>
            <person name="de Brujin I."/>
            <person name="Lundin D."/>
            <person name="Andersson A."/>
            <person name="Bertilsson S."/>
            <person name="Dopson M."/>
        </authorList>
    </citation>
    <scope>NUCLEOTIDE SEQUENCE</scope>
    <source>
        <strain evidence="2">MM415A00921</strain>
        <strain evidence="3">MM415B04510</strain>
        <strain evidence="1">TM448A00108</strain>
    </source>
</reference>
<proteinExistence type="predicted"/>
<name>A0A6H1ZAI2_9ZZZZ</name>